<evidence type="ECO:0000256" key="2">
    <source>
        <dbReference type="ARBA" id="ARBA00022723"/>
    </source>
</evidence>
<dbReference type="RefSeq" id="WP_156219379.1">
    <property type="nucleotide sequence ID" value="NZ_WOFH01000010.1"/>
</dbReference>
<dbReference type="SUPFAM" id="SSF81296">
    <property type="entry name" value="E set domains"/>
    <property type="match status" value="1"/>
</dbReference>
<dbReference type="PANTHER" id="PTHR34820">
    <property type="entry name" value="INNER MEMBRANE PROTEIN YEBZ"/>
    <property type="match status" value="1"/>
</dbReference>
<dbReference type="GO" id="GO:0042597">
    <property type="term" value="C:periplasmic space"/>
    <property type="evidence" value="ECO:0007669"/>
    <property type="project" value="InterPro"/>
</dbReference>
<evidence type="ECO:0000256" key="7">
    <source>
        <dbReference type="SAM" id="SignalP"/>
    </source>
</evidence>
<dbReference type="Pfam" id="PF04234">
    <property type="entry name" value="CopC"/>
    <property type="match status" value="1"/>
</dbReference>
<feature type="compositionally biased region" description="Low complexity" evidence="5">
    <location>
        <begin position="146"/>
        <end position="170"/>
    </location>
</feature>
<gene>
    <name evidence="9" type="ORF">GNZ18_27200</name>
</gene>
<dbReference type="PROSITE" id="PS51318">
    <property type="entry name" value="TAT"/>
    <property type="match status" value="1"/>
</dbReference>
<dbReference type="GO" id="GO:0006825">
    <property type="term" value="P:copper ion transport"/>
    <property type="evidence" value="ECO:0007669"/>
    <property type="project" value="InterPro"/>
</dbReference>
<protein>
    <recommendedName>
        <fullName evidence="8">CopC domain-containing protein</fullName>
    </recommendedName>
</protein>
<evidence type="ECO:0000256" key="6">
    <source>
        <dbReference type="SAM" id="Phobius"/>
    </source>
</evidence>
<keyword evidence="10" id="KW-1185">Reference proteome</keyword>
<keyword evidence="2" id="KW-0479">Metal-binding</keyword>
<dbReference type="PANTHER" id="PTHR34820:SF4">
    <property type="entry name" value="INNER MEMBRANE PROTEIN YEBZ"/>
    <property type="match status" value="1"/>
</dbReference>
<feature type="compositionally biased region" description="Basic and acidic residues" evidence="5">
    <location>
        <begin position="172"/>
        <end position="184"/>
    </location>
</feature>
<feature type="compositionally biased region" description="Gly residues" evidence="5">
    <location>
        <begin position="130"/>
        <end position="143"/>
    </location>
</feature>
<dbReference type="GO" id="GO:0030313">
    <property type="term" value="C:cell envelope"/>
    <property type="evidence" value="ECO:0007669"/>
    <property type="project" value="UniProtKB-SubCell"/>
</dbReference>
<dbReference type="InterPro" id="IPR006311">
    <property type="entry name" value="TAT_signal"/>
</dbReference>
<name>A0A7K1L745_9ACTN</name>
<feature type="domain" description="CopC" evidence="8">
    <location>
        <begin position="34"/>
        <end position="119"/>
    </location>
</feature>
<sequence length="223" mass="22330">MKIHTPRRPLRRFGLAAAVALALGTVTATPALAHTKLVSSTPGKGASAGPVTEVKLVFSDKISVAKVIVRDKANKTFQAGEAERSGTTVTQKLTGALPAGSYTVAYRVVGEDGHPIEGDDLKFTATADGAGAGAGTEGGGGTGDKPAASPSAGGVGAQEQTGAAATTNEQPLKIDQEQAEKDDGGSGTVMWVLIGGGVLVGILIGVVIVLRARRKHPAADSGE</sequence>
<dbReference type="InterPro" id="IPR032694">
    <property type="entry name" value="CopC/D"/>
</dbReference>
<dbReference type="Proteomes" id="UP000432015">
    <property type="component" value="Unassembled WGS sequence"/>
</dbReference>
<evidence type="ECO:0000256" key="3">
    <source>
        <dbReference type="ARBA" id="ARBA00022729"/>
    </source>
</evidence>
<dbReference type="GO" id="GO:0005507">
    <property type="term" value="F:copper ion binding"/>
    <property type="evidence" value="ECO:0007669"/>
    <property type="project" value="InterPro"/>
</dbReference>
<evidence type="ECO:0000313" key="9">
    <source>
        <dbReference type="EMBL" id="MUN40257.1"/>
    </source>
</evidence>
<keyword evidence="4" id="KW-0186">Copper</keyword>
<feature type="region of interest" description="Disordered" evidence="5">
    <location>
        <begin position="127"/>
        <end position="184"/>
    </location>
</feature>
<evidence type="ECO:0000256" key="4">
    <source>
        <dbReference type="ARBA" id="ARBA00023008"/>
    </source>
</evidence>
<dbReference type="Gene3D" id="2.60.40.1220">
    <property type="match status" value="1"/>
</dbReference>
<feature type="chain" id="PRO_5029894353" description="CopC domain-containing protein" evidence="7">
    <location>
        <begin position="34"/>
        <end position="223"/>
    </location>
</feature>
<keyword evidence="6" id="KW-1133">Transmembrane helix</keyword>
<feature type="transmembrane region" description="Helical" evidence="6">
    <location>
        <begin position="189"/>
        <end position="210"/>
    </location>
</feature>
<keyword evidence="3 7" id="KW-0732">Signal</keyword>
<dbReference type="EMBL" id="WOFH01000010">
    <property type="protein sequence ID" value="MUN40257.1"/>
    <property type="molecule type" value="Genomic_DNA"/>
</dbReference>
<evidence type="ECO:0000256" key="1">
    <source>
        <dbReference type="ARBA" id="ARBA00004196"/>
    </source>
</evidence>
<dbReference type="InterPro" id="IPR014756">
    <property type="entry name" value="Ig_E-set"/>
</dbReference>
<accession>A0A7K1L745</accession>
<organism evidence="9 10">
    <name type="scientific">Actinomadura litoris</name>
    <dbReference type="NCBI Taxonomy" id="2678616"/>
    <lineage>
        <taxon>Bacteria</taxon>
        <taxon>Bacillati</taxon>
        <taxon>Actinomycetota</taxon>
        <taxon>Actinomycetes</taxon>
        <taxon>Streptosporangiales</taxon>
        <taxon>Thermomonosporaceae</taxon>
        <taxon>Actinomadura</taxon>
    </lineage>
</organism>
<dbReference type="GO" id="GO:0046688">
    <property type="term" value="P:response to copper ion"/>
    <property type="evidence" value="ECO:0007669"/>
    <property type="project" value="InterPro"/>
</dbReference>
<comment type="subcellular location">
    <subcellularLocation>
        <location evidence="1">Cell envelope</location>
    </subcellularLocation>
</comment>
<dbReference type="InterPro" id="IPR007348">
    <property type="entry name" value="CopC_dom"/>
</dbReference>
<evidence type="ECO:0000313" key="10">
    <source>
        <dbReference type="Proteomes" id="UP000432015"/>
    </source>
</evidence>
<reference evidence="9 10" key="1">
    <citation type="submission" date="2019-11" db="EMBL/GenBank/DDBJ databases">
        <authorList>
            <person name="Cao P."/>
        </authorList>
    </citation>
    <scope>NUCLEOTIDE SEQUENCE [LARGE SCALE GENOMIC DNA]</scope>
    <source>
        <strain evidence="9 10">NEAU-AAG5</strain>
    </source>
</reference>
<comment type="caution">
    <text evidence="9">The sequence shown here is derived from an EMBL/GenBank/DDBJ whole genome shotgun (WGS) entry which is preliminary data.</text>
</comment>
<evidence type="ECO:0000256" key="5">
    <source>
        <dbReference type="SAM" id="MobiDB-lite"/>
    </source>
</evidence>
<dbReference type="AlphaFoldDB" id="A0A7K1L745"/>
<dbReference type="GO" id="GO:0005886">
    <property type="term" value="C:plasma membrane"/>
    <property type="evidence" value="ECO:0007669"/>
    <property type="project" value="TreeGrafter"/>
</dbReference>
<keyword evidence="6" id="KW-0812">Transmembrane</keyword>
<keyword evidence="6" id="KW-0472">Membrane</keyword>
<evidence type="ECO:0000259" key="8">
    <source>
        <dbReference type="Pfam" id="PF04234"/>
    </source>
</evidence>
<dbReference type="InterPro" id="IPR014755">
    <property type="entry name" value="Cu-Rt/internalin_Ig-like"/>
</dbReference>
<feature type="signal peptide" evidence="7">
    <location>
        <begin position="1"/>
        <end position="33"/>
    </location>
</feature>
<proteinExistence type="predicted"/>